<dbReference type="EC" id="2.7.13.3" evidence="3"/>
<dbReference type="SMART" id="SM00388">
    <property type="entry name" value="HisKA"/>
    <property type="match status" value="1"/>
</dbReference>
<dbReference type="Pfam" id="PF02518">
    <property type="entry name" value="HATPase_c"/>
    <property type="match status" value="1"/>
</dbReference>
<dbReference type="SMART" id="SM00387">
    <property type="entry name" value="HATPase_c"/>
    <property type="match status" value="1"/>
</dbReference>
<dbReference type="InterPro" id="IPR003660">
    <property type="entry name" value="HAMP_dom"/>
</dbReference>
<keyword evidence="7" id="KW-0472">Membrane</keyword>
<evidence type="ECO:0000256" key="4">
    <source>
        <dbReference type="ARBA" id="ARBA00022679"/>
    </source>
</evidence>
<keyword evidence="7" id="KW-0812">Transmembrane</keyword>
<feature type="transmembrane region" description="Helical" evidence="7">
    <location>
        <begin position="182"/>
        <end position="202"/>
    </location>
</feature>
<dbReference type="PANTHER" id="PTHR45453:SF3">
    <property type="entry name" value="HISTIDINE KINASE"/>
    <property type="match status" value="1"/>
</dbReference>
<sequence>MKNSIRTKLFIQISVIILIFVLLTTVINSNFLEKYYVYQKKQVLINQGDYINKISTEDYKDMAVELRKIESRYSANISIVSPKGKVKYSSSFAVIDDSPYMFQNPDNKFPGERPIKPFPREKPHEVKEREVINKNSFIELQTDKMLNVDFLVYNRELDNGDTLDIRVFLNSISESANVANTFLLFISLILLVIGGFWAFIMANNFTKPILQMNEITRNMAALDFSKKCNIKTMDEINQLGDSINYLSHQLEQSLTELREANEELQHDIERERKIDEMRKEFISNISHELRTPISIVEAYSEGLKLNIIKDEKKKNYYCDVIMEETSKMDKLLRELLDLSQMEGEYFTLNKSEFNIKELINSCYLKYQEIFKNEKINAFIDIKEEALVYADSFRIEQILNNLINNAIAHIDGERIIKITCEKNKDHAKVSIFNTGPQIPEDELDKLWISFYKTDKSRNREKGGYGLGLSIVRAIQQLHGSDYGAENVENGVVFWFHIKM</sequence>
<dbReference type="RefSeq" id="WP_216439064.1">
    <property type="nucleotide sequence ID" value="NZ_JAHLQF010000002.1"/>
</dbReference>
<dbReference type="CDD" id="cd06225">
    <property type="entry name" value="HAMP"/>
    <property type="match status" value="1"/>
</dbReference>
<dbReference type="CDD" id="cd00075">
    <property type="entry name" value="HATPase"/>
    <property type="match status" value="1"/>
</dbReference>
<accession>A0ABS6EHW7</accession>
<evidence type="ECO:0000256" key="3">
    <source>
        <dbReference type="ARBA" id="ARBA00012438"/>
    </source>
</evidence>
<evidence type="ECO:0000313" key="10">
    <source>
        <dbReference type="EMBL" id="MBU5484595.1"/>
    </source>
</evidence>
<evidence type="ECO:0000256" key="1">
    <source>
        <dbReference type="ARBA" id="ARBA00000085"/>
    </source>
</evidence>
<feature type="domain" description="HAMP" evidence="9">
    <location>
        <begin position="203"/>
        <end position="255"/>
    </location>
</feature>
<dbReference type="InterPro" id="IPR003594">
    <property type="entry name" value="HATPase_dom"/>
</dbReference>
<evidence type="ECO:0000259" key="8">
    <source>
        <dbReference type="PROSITE" id="PS50109"/>
    </source>
</evidence>
<evidence type="ECO:0000256" key="7">
    <source>
        <dbReference type="SAM" id="Phobius"/>
    </source>
</evidence>
<dbReference type="InterPro" id="IPR005467">
    <property type="entry name" value="His_kinase_dom"/>
</dbReference>
<dbReference type="EMBL" id="JAHLQF010000002">
    <property type="protein sequence ID" value="MBU5484595.1"/>
    <property type="molecule type" value="Genomic_DNA"/>
</dbReference>
<protein>
    <recommendedName>
        <fullName evidence="3">histidine kinase</fullName>
        <ecNumber evidence="3">2.7.13.3</ecNumber>
    </recommendedName>
</protein>
<reference evidence="10 11" key="1">
    <citation type="submission" date="2021-06" db="EMBL/GenBank/DDBJ databases">
        <authorList>
            <person name="Sun Q."/>
            <person name="Li D."/>
        </authorList>
    </citation>
    <scope>NUCLEOTIDE SEQUENCE [LARGE SCALE GENOMIC DNA]</scope>
    <source>
        <strain evidence="10 11">MSJ-11</strain>
    </source>
</reference>
<evidence type="ECO:0000256" key="5">
    <source>
        <dbReference type="ARBA" id="ARBA00022777"/>
    </source>
</evidence>
<dbReference type="CDD" id="cd00082">
    <property type="entry name" value="HisKA"/>
    <property type="match status" value="1"/>
</dbReference>
<dbReference type="SMART" id="SM00304">
    <property type="entry name" value="HAMP"/>
    <property type="match status" value="1"/>
</dbReference>
<dbReference type="InterPro" id="IPR050351">
    <property type="entry name" value="BphY/WalK/GraS-like"/>
</dbReference>
<dbReference type="Pfam" id="PF00672">
    <property type="entry name" value="HAMP"/>
    <property type="match status" value="1"/>
</dbReference>
<dbReference type="Proteomes" id="UP000726170">
    <property type="component" value="Unassembled WGS sequence"/>
</dbReference>
<keyword evidence="6" id="KW-0175">Coiled coil</keyword>
<feature type="transmembrane region" description="Helical" evidence="7">
    <location>
        <begin position="9"/>
        <end position="27"/>
    </location>
</feature>
<keyword evidence="5" id="KW-0418">Kinase</keyword>
<dbReference type="InterPro" id="IPR003661">
    <property type="entry name" value="HisK_dim/P_dom"/>
</dbReference>
<dbReference type="PROSITE" id="PS50885">
    <property type="entry name" value="HAMP"/>
    <property type="match status" value="1"/>
</dbReference>
<organism evidence="10 11">
    <name type="scientific">Clostridium mobile</name>
    <dbReference type="NCBI Taxonomy" id="2841512"/>
    <lineage>
        <taxon>Bacteria</taxon>
        <taxon>Bacillati</taxon>
        <taxon>Bacillota</taxon>
        <taxon>Clostridia</taxon>
        <taxon>Eubacteriales</taxon>
        <taxon>Clostridiaceae</taxon>
        <taxon>Clostridium</taxon>
    </lineage>
</organism>
<dbReference type="PANTHER" id="PTHR45453">
    <property type="entry name" value="PHOSPHATE REGULON SENSOR PROTEIN PHOR"/>
    <property type="match status" value="1"/>
</dbReference>
<evidence type="ECO:0000256" key="6">
    <source>
        <dbReference type="SAM" id="Coils"/>
    </source>
</evidence>
<comment type="caution">
    <text evidence="10">The sequence shown here is derived from an EMBL/GenBank/DDBJ whole genome shotgun (WGS) entry which is preliminary data.</text>
</comment>
<gene>
    <name evidence="10" type="ORF">KQI86_09655</name>
</gene>
<keyword evidence="4" id="KW-0808">Transferase</keyword>
<dbReference type="Pfam" id="PF00512">
    <property type="entry name" value="HisKA"/>
    <property type="match status" value="1"/>
</dbReference>
<feature type="coiled-coil region" evidence="6">
    <location>
        <begin position="243"/>
        <end position="274"/>
    </location>
</feature>
<feature type="domain" description="Histidine kinase" evidence="8">
    <location>
        <begin position="284"/>
        <end position="498"/>
    </location>
</feature>
<keyword evidence="7" id="KW-1133">Transmembrane helix</keyword>
<dbReference type="PROSITE" id="PS50109">
    <property type="entry name" value="HIS_KIN"/>
    <property type="match status" value="1"/>
</dbReference>
<evidence type="ECO:0000313" key="11">
    <source>
        <dbReference type="Proteomes" id="UP000726170"/>
    </source>
</evidence>
<name>A0ABS6EHW7_9CLOT</name>
<proteinExistence type="predicted"/>
<comment type="subcellular location">
    <subcellularLocation>
        <location evidence="2">Membrane</location>
    </subcellularLocation>
</comment>
<evidence type="ECO:0000259" key="9">
    <source>
        <dbReference type="PROSITE" id="PS50885"/>
    </source>
</evidence>
<comment type="catalytic activity">
    <reaction evidence="1">
        <text>ATP + protein L-histidine = ADP + protein N-phospho-L-histidine.</text>
        <dbReference type="EC" id="2.7.13.3"/>
    </reaction>
</comment>
<evidence type="ECO:0000256" key="2">
    <source>
        <dbReference type="ARBA" id="ARBA00004370"/>
    </source>
</evidence>
<keyword evidence="11" id="KW-1185">Reference proteome</keyword>